<organism evidence="1 2">
    <name type="scientific">Fusarium austroafricanum</name>
    <dbReference type="NCBI Taxonomy" id="2364996"/>
    <lineage>
        <taxon>Eukaryota</taxon>
        <taxon>Fungi</taxon>
        <taxon>Dikarya</taxon>
        <taxon>Ascomycota</taxon>
        <taxon>Pezizomycotina</taxon>
        <taxon>Sordariomycetes</taxon>
        <taxon>Hypocreomycetidae</taxon>
        <taxon>Hypocreales</taxon>
        <taxon>Nectriaceae</taxon>
        <taxon>Fusarium</taxon>
        <taxon>Fusarium concolor species complex</taxon>
    </lineage>
</organism>
<evidence type="ECO:0000313" key="1">
    <source>
        <dbReference type="EMBL" id="KAF4451122.1"/>
    </source>
</evidence>
<proteinExistence type="predicted"/>
<gene>
    <name evidence="1" type="ORF">F53441_5821</name>
</gene>
<keyword evidence="2" id="KW-1185">Reference proteome</keyword>
<sequence length="189" mass="21472">MASFTYGYNQVPRHQPQHTMETINPALLTYQVFNAPSYSDRHSTPIIAAGFAGRTQENVPSPSPYSNTGRQELWMGSVGFTDRFTRSSMGYGRTTPNIPLTYELEPLEPLFSRTVHLQQLPPPTVQQNQTCQARAADRSGGDVQWLRGQPQSGYVESTVKIIHNGKERFVKQRVYIHRSYRENATRIRA</sequence>
<comment type="caution">
    <text evidence="1">The sequence shown here is derived from an EMBL/GenBank/DDBJ whole genome shotgun (WGS) entry which is preliminary data.</text>
</comment>
<evidence type="ECO:0000313" key="2">
    <source>
        <dbReference type="Proteomes" id="UP000605986"/>
    </source>
</evidence>
<name>A0A8H4KIT2_9HYPO</name>
<dbReference type="AlphaFoldDB" id="A0A8H4KIT2"/>
<dbReference type="EMBL" id="JAADJG010000228">
    <property type="protein sequence ID" value="KAF4451122.1"/>
    <property type="molecule type" value="Genomic_DNA"/>
</dbReference>
<protein>
    <submittedName>
        <fullName evidence="1">Uncharacterized protein</fullName>
    </submittedName>
</protein>
<dbReference type="OrthoDB" id="5100126at2759"/>
<dbReference type="Proteomes" id="UP000605986">
    <property type="component" value="Unassembled WGS sequence"/>
</dbReference>
<reference evidence="1" key="1">
    <citation type="submission" date="2020-01" db="EMBL/GenBank/DDBJ databases">
        <title>Identification and distribution of gene clusters putatively required for synthesis of sphingolipid metabolism inhibitors in phylogenetically diverse species of the filamentous fungus Fusarium.</title>
        <authorList>
            <person name="Kim H.-S."/>
            <person name="Busman M."/>
            <person name="Brown D.W."/>
            <person name="Divon H."/>
            <person name="Uhlig S."/>
            <person name="Proctor R.H."/>
        </authorList>
    </citation>
    <scope>NUCLEOTIDE SEQUENCE</scope>
    <source>
        <strain evidence="1">NRRL 53441</strain>
    </source>
</reference>
<accession>A0A8H4KIT2</accession>